<dbReference type="PANTHER" id="PTHR31517:SF48">
    <property type="entry name" value="PEROXIDASE 16-RELATED"/>
    <property type="match status" value="1"/>
</dbReference>
<feature type="binding site" evidence="16">
    <location>
        <position position="97"/>
    </location>
    <ligand>
        <name>Ca(2+)</name>
        <dbReference type="ChEBI" id="CHEBI:29108"/>
        <label>1</label>
    </ligand>
</feature>
<evidence type="ECO:0000256" key="4">
    <source>
        <dbReference type="ARBA" id="ARBA00012313"/>
    </source>
</evidence>
<evidence type="ECO:0000256" key="5">
    <source>
        <dbReference type="ARBA" id="ARBA00022559"/>
    </source>
</evidence>
<keyword evidence="12 18" id="KW-1015">Disulfide bond</keyword>
<feature type="binding site" evidence="16">
    <location>
        <position position="99"/>
    </location>
    <ligand>
        <name>Ca(2+)</name>
        <dbReference type="ChEBI" id="CHEBI:29108"/>
        <label>1</label>
    </ligand>
</feature>
<proteinExistence type="inferred from homology"/>
<dbReference type="PANTHER" id="PTHR31517">
    <property type="match status" value="1"/>
</dbReference>
<feature type="domain" description="Plant heme peroxidase family profile" evidence="20">
    <location>
        <begin position="50"/>
        <end position="346"/>
    </location>
</feature>
<comment type="cofactor">
    <cofactor evidence="16 19">
        <name>heme b</name>
        <dbReference type="ChEBI" id="CHEBI:60344"/>
    </cofactor>
    <text evidence="16 19">Binds 1 heme b (iron(II)-protoporphyrin IX) group per subunit.</text>
</comment>
<dbReference type="GO" id="GO:0020037">
    <property type="term" value="F:heme binding"/>
    <property type="evidence" value="ECO:0007669"/>
    <property type="project" value="UniProtKB-UniRule"/>
</dbReference>
<dbReference type="KEGG" id="nnu:104599953"/>
<feature type="binding site" evidence="16">
    <location>
        <position position="113"/>
    </location>
    <ligand>
        <name>Ca(2+)</name>
        <dbReference type="ChEBI" id="CHEBI:29108"/>
        <label>1</label>
    </ligand>
</feature>
<dbReference type="InterPro" id="IPR002016">
    <property type="entry name" value="Haem_peroxidase"/>
</dbReference>
<keyword evidence="11 16" id="KW-0408">Iron</keyword>
<evidence type="ECO:0000313" key="21">
    <source>
        <dbReference type="Proteomes" id="UP000189703"/>
    </source>
</evidence>
<evidence type="ECO:0000256" key="11">
    <source>
        <dbReference type="ARBA" id="ARBA00023004"/>
    </source>
</evidence>
<dbReference type="Gene3D" id="1.10.520.10">
    <property type="match status" value="1"/>
</dbReference>
<comment type="function">
    <text evidence="19">Removal of H(2)O(2), oxidation of toxic reductants, biosynthesis and degradation of lignin, suberization, auxin catabolism, response to environmental stresses such as wounding, pathogen attack and oxidative stress.</text>
</comment>
<keyword evidence="19" id="KW-0964">Secreted</keyword>
<dbReference type="InterPro" id="IPR019793">
    <property type="entry name" value="Peroxidases_heam-ligand_BS"/>
</dbReference>
<feature type="disulfide bond" evidence="18">
    <location>
        <begin position="60"/>
        <end position="141"/>
    </location>
</feature>
<comment type="similarity">
    <text evidence="3">Belongs to the peroxidase family. Ascorbate peroxidase subfamily.</text>
</comment>
<comment type="similarity">
    <text evidence="19">Belongs to the peroxidase family. Classical plant (class III) peroxidase subfamily.</text>
</comment>
<evidence type="ECO:0000256" key="12">
    <source>
        <dbReference type="ARBA" id="ARBA00023157"/>
    </source>
</evidence>
<feature type="binding site" evidence="16">
    <location>
        <position position="269"/>
    </location>
    <ligand>
        <name>Ca(2+)</name>
        <dbReference type="ChEBI" id="CHEBI:29108"/>
        <label>2</label>
    </ligand>
</feature>
<dbReference type="EC" id="1.11.1.7" evidence="4 19"/>
<evidence type="ECO:0000256" key="6">
    <source>
        <dbReference type="ARBA" id="ARBA00022617"/>
    </source>
</evidence>
<evidence type="ECO:0000256" key="10">
    <source>
        <dbReference type="ARBA" id="ARBA00023002"/>
    </source>
</evidence>
<dbReference type="GeneID" id="104599953"/>
<dbReference type="InterPro" id="IPR010255">
    <property type="entry name" value="Haem_peroxidase_sf"/>
</dbReference>
<feature type="binding site" evidence="16">
    <location>
        <position position="95"/>
    </location>
    <ligand>
        <name>Ca(2+)</name>
        <dbReference type="ChEBI" id="CHEBI:29108"/>
        <label>1</label>
    </ligand>
</feature>
<dbReference type="InterPro" id="IPR000823">
    <property type="entry name" value="Peroxidase_pln"/>
</dbReference>
<evidence type="ECO:0000256" key="9">
    <source>
        <dbReference type="ARBA" id="ARBA00022837"/>
    </source>
</evidence>
<evidence type="ECO:0000313" key="22">
    <source>
        <dbReference type="RefSeq" id="XP_010261010.1"/>
    </source>
</evidence>
<feature type="binding site" evidence="16">
    <location>
        <position position="266"/>
    </location>
    <ligand>
        <name>Ca(2+)</name>
        <dbReference type="ChEBI" id="CHEBI:29108"/>
        <label>2</label>
    </ligand>
</feature>
<feature type="chain" id="PRO_5010399274" description="Peroxidase" evidence="19">
    <location>
        <begin position="32"/>
        <end position="369"/>
    </location>
</feature>
<dbReference type="FunFam" id="1.10.520.10:FF:000009">
    <property type="entry name" value="Peroxidase"/>
    <property type="match status" value="1"/>
</dbReference>
<keyword evidence="7 16" id="KW-0479">Metal-binding</keyword>
<dbReference type="GO" id="GO:0046872">
    <property type="term" value="F:metal ion binding"/>
    <property type="evidence" value="ECO:0007669"/>
    <property type="project" value="UniProtKB-UniRule"/>
</dbReference>
<feature type="disulfide bond" evidence="18">
    <location>
        <begin position="93"/>
        <end position="98"/>
    </location>
</feature>
<keyword evidence="10 19" id="KW-0560">Oxidoreductase</keyword>
<evidence type="ECO:0000256" key="16">
    <source>
        <dbReference type="PIRSR" id="PIRSR600823-3"/>
    </source>
</evidence>
<feature type="binding site" evidence="16">
    <location>
        <position position="274"/>
    </location>
    <ligand>
        <name>Ca(2+)</name>
        <dbReference type="ChEBI" id="CHEBI:29108"/>
        <label>2</label>
    </ligand>
</feature>
<organism evidence="21 22">
    <name type="scientific">Nelumbo nucifera</name>
    <name type="common">Sacred lotus</name>
    <dbReference type="NCBI Taxonomy" id="4432"/>
    <lineage>
        <taxon>Eukaryota</taxon>
        <taxon>Viridiplantae</taxon>
        <taxon>Streptophyta</taxon>
        <taxon>Embryophyta</taxon>
        <taxon>Tracheophyta</taxon>
        <taxon>Spermatophyta</taxon>
        <taxon>Magnoliopsida</taxon>
        <taxon>Proteales</taxon>
        <taxon>Nelumbonaceae</taxon>
        <taxon>Nelumbo</taxon>
    </lineage>
</organism>
<dbReference type="GO" id="GO:0006979">
    <property type="term" value="P:response to oxidative stress"/>
    <property type="evidence" value="ECO:0007669"/>
    <property type="project" value="UniProtKB-UniRule"/>
</dbReference>
<evidence type="ECO:0000256" key="7">
    <source>
        <dbReference type="ARBA" id="ARBA00022723"/>
    </source>
</evidence>
<dbReference type="GO" id="GO:0009505">
    <property type="term" value="C:plant-type cell wall"/>
    <property type="evidence" value="ECO:0000318"/>
    <property type="project" value="GO_Central"/>
</dbReference>
<evidence type="ECO:0000256" key="8">
    <source>
        <dbReference type="ARBA" id="ARBA00022729"/>
    </source>
</evidence>
<feature type="binding site" evidence="16">
    <location>
        <position position="101"/>
    </location>
    <ligand>
        <name>Ca(2+)</name>
        <dbReference type="ChEBI" id="CHEBI:29108"/>
        <label>1</label>
    </ligand>
</feature>
<accession>A0A1U8A1X3</accession>
<gene>
    <name evidence="22" type="primary">LOC104599953</name>
</gene>
<feature type="active site" description="Proton acceptor" evidence="14">
    <location>
        <position position="91"/>
    </location>
</feature>
<name>A0A1U8A1X3_NELNU</name>
<evidence type="ECO:0000259" key="20">
    <source>
        <dbReference type="PROSITE" id="PS50873"/>
    </source>
</evidence>
<dbReference type="FunFam" id="1.10.420.10:FF:000006">
    <property type="entry name" value="Peroxidase"/>
    <property type="match status" value="1"/>
</dbReference>
<protein>
    <recommendedName>
        <fullName evidence="4 19">Peroxidase</fullName>
        <ecNumber evidence="4 19">1.11.1.7</ecNumber>
    </recommendedName>
</protein>
<dbReference type="InterPro" id="IPR033905">
    <property type="entry name" value="Secretory_peroxidase"/>
</dbReference>
<feature type="disulfide bond" evidence="18">
    <location>
        <begin position="147"/>
        <end position="342"/>
    </location>
</feature>
<dbReference type="PROSITE" id="PS00435">
    <property type="entry name" value="PEROXIDASE_1"/>
    <property type="match status" value="1"/>
</dbReference>
<dbReference type="GO" id="GO:0005576">
    <property type="term" value="C:extracellular region"/>
    <property type="evidence" value="ECO:0007669"/>
    <property type="project" value="UniProtKB-SubCell"/>
</dbReference>
<dbReference type="Proteomes" id="UP000189703">
    <property type="component" value="Unplaced"/>
</dbReference>
<dbReference type="STRING" id="4432.A0A1U8A1X3"/>
<dbReference type="GO" id="GO:0042744">
    <property type="term" value="P:hydrogen peroxide catabolic process"/>
    <property type="evidence" value="ECO:0007669"/>
    <property type="project" value="UniProtKB-KW"/>
</dbReference>
<feature type="signal peptide" evidence="19">
    <location>
        <begin position="1"/>
        <end position="31"/>
    </location>
</feature>
<comment type="cofactor">
    <cofactor evidence="16 19">
        <name>Ca(2+)</name>
        <dbReference type="ChEBI" id="CHEBI:29108"/>
    </cofactor>
    <text evidence="16 19">Binds 2 calcium ions per subunit.</text>
</comment>
<dbReference type="FunCoup" id="A0A1U8A1X3">
    <property type="interactions" value="1396"/>
</dbReference>
<dbReference type="eggNOG" id="ENOG502QT8W">
    <property type="taxonomic scope" value="Eukaryota"/>
</dbReference>
<feature type="binding site" evidence="15">
    <location>
        <position position="190"/>
    </location>
    <ligand>
        <name>substrate</name>
    </ligand>
</feature>
<keyword evidence="5 19" id="KW-0575">Peroxidase</keyword>
<evidence type="ECO:0000256" key="19">
    <source>
        <dbReference type="RuleBase" id="RU362060"/>
    </source>
</evidence>
<dbReference type="Pfam" id="PF00141">
    <property type="entry name" value="peroxidase"/>
    <property type="match status" value="1"/>
</dbReference>
<evidence type="ECO:0000256" key="14">
    <source>
        <dbReference type="PIRSR" id="PIRSR600823-1"/>
    </source>
</evidence>
<evidence type="ECO:0000256" key="15">
    <source>
        <dbReference type="PIRSR" id="PIRSR600823-2"/>
    </source>
</evidence>
<keyword evidence="19" id="KW-0376">Hydrogen peroxide</keyword>
<keyword evidence="13" id="KW-0325">Glycoprotein</keyword>
<dbReference type="CDD" id="cd00693">
    <property type="entry name" value="secretory_peroxidase"/>
    <property type="match status" value="1"/>
</dbReference>
<dbReference type="SUPFAM" id="SSF48113">
    <property type="entry name" value="Heme-dependent peroxidases"/>
    <property type="match status" value="1"/>
</dbReference>
<comment type="subcellular location">
    <subcellularLocation>
        <location evidence="2 19">Secreted</location>
    </subcellularLocation>
</comment>
<dbReference type="OrthoDB" id="2113341at2759"/>
<feature type="binding site" evidence="16">
    <location>
        <position position="221"/>
    </location>
    <ligand>
        <name>Ca(2+)</name>
        <dbReference type="ChEBI" id="CHEBI:29108"/>
        <label>2</label>
    </ligand>
</feature>
<keyword evidence="6 19" id="KW-0349">Heme</keyword>
<evidence type="ECO:0000256" key="2">
    <source>
        <dbReference type="ARBA" id="ARBA00004613"/>
    </source>
</evidence>
<keyword evidence="8 19" id="KW-0732">Signal</keyword>
<feature type="site" description="Transition state stabilizer" evidence="17">
    <location>
        <position position="87"/>
    </location>
</feature>
<dbReference type="InParanoid" id="A0A1U8A1X3"/>
<dbReference type="PROSITE" id="PS50873">
    <property type="entry name" value="PEROXIDASE_4"/>
    <property type="match status" value="1"/>
</dbReference>
<reference evidence="22" key="1">
    <citation type="submission" date="2025-08" db="UniProtKB">
        <authorList>
            <consortium name="RefSeq"/>
        </authorList>
    </citation>
    <scope>IDENTIFICATION</scope>
</reference>
<dbReference type="RefSeq" id="XP_010261010.1">
    <property type="nucleotide sequence ID" value="XM_010262708.2"/>
</dbReference>
<evidence type="ECO:0000256" key="13">
    <source>
        <dbReference type="ARBA" id="ARBA00023180"/>
    </source>
</evidence>
<evidence type="ECO:0000256" key="17">
    <source>
        <dbReference type="PIRSR" id="PIRSR600823-4"/>
    </source>
</evidence>
<dbReference type="GO" id="GO:0004601">
    <property type="term" value="F:peroxidase activity"/>
    <property type="evidence" value="ECO:0000318"/>
    <property type="project" value="GO_Central"/>
</dbReference>
<dbReference type="GO" id="GO:0006950">
    <property type="term" value="P:response to stress"/>
    <property type="evidence" value="ECO:0000318"/>
    <property type="project" value="GO_Central"/>
</dbReference>
<feature type="binding site" description="axial binding residue" evidence="16">
    <location>
        <position position="220"/>
    </location>
    <ligand>
        <name>heme b</name>
        <dbReference type="ChEBI" id="CHEBI:60344"/>
    </ligand>
    <ligandPart>
        <name>Fe</name>
        <dbReference type="ChEBI" id="CHEBI:18248"/>
    </ligandPart>
</feature>
<comment type="catalytic activity">
    <reaction evidence="1 19">
        <text>2 a phenolic donor + H2O2 = 2 a phenolic radical donor + 2 H2O</text>
        <dbReference type="Rhea" id="RHEA:56136"/>
        <dbReference type="ChEBI" id="CHEBI:15377"/>
        <dbReference type="ChEBI" id="CHEBI:16240"/>
        <dbReference type="ChEBI" id="CHEBI:139520"/>
        <dbReference type="ChEBI" id="CHEBI:139521"/>
        <dbReference type="EC" id="1.11.1.7"/>
    </reaction>
</comment>
<feature type="disulfide bond" evidence="18">
    <location>
        <begin position="227"/>
        <end position="254"/>
    </location>
</feature>
<dbReference type="Gene3D" id="1.10.420.10">
    <property type="entry name" value="Peroxidase, domain 2"/>
    <property type="match status" value="1"/>
</dbReference>
<dbReference type="OMA" id="YYDERCP"/>
<evidence type="ECO:0000256" key="1">
    <source>
        <dbReference type="ARBA" id="ARBA00000189"/>
    </source>
</evidence>
<sequence length="369" mass="40402">MAAAASLHSFLVSAILISSLLLGSYCWASQAHNYGYGHEKVHPTVPLVKGLSWSFYKSSCPNLETVIRNHLKNIFEDDIGQAAGLLRLHFHDCFVQGCDGSVLLDGSASGPSEQQAPPNLSLRARAFQIINELRELVHKECGHIVSCADITALAARDSVYLSGGPDYKVPLGRRDGLNFATTNATLNNLPPPSSNASFLLENLATKNLDATDVVALSGGHTIGIGHCSSFTPRLYPTQDPTMDETFADRLKGICPTNETVNTTELDIRTPNLFDNKYYVDLINRQGLFTSDQDLYTDSRTRPIVTSFAEDQSLFFEKFVNAMTKMGQLSVLTGTQGEIRANCSVRNSDNTKFSSLIEDVVEEDYHSAEL</sequence>
<dbReference type="InterPro" id="IPR019794">
    <property type="entry name" value="Peroxidases_AS"/>
</dbReference>
<dbReference type="PROSITE" id="PS00436">
    <property type="entry name" value="PEROXIDASE_2"/>
    <property type="match status" value="1"/>
</dbReference>
<dbReference type="PRINTS" id="PR00461">
    <property type="entry name" value="PLPEROXIDASE"/>
</dbReference>
<evidence type="ECO:0000256" key="3">
    <source>
        <dbReference type="ARBA" id="ARBA00006873"/>
    </source>
</evidence>
<keyword evidence="21" id="KW-1185">Reference proteome</keyword>
<dbReference type="GO" id="GO:0140825">
    <property type="term" value="F:lactoperoxidase activity"/>
    <property type="evidence" value="ECO:0007669"/>
    <property type="project" value="UniProtKB-EC"/>
</dbReference>
<dbReference type="AlphaFoldDB" id="A0A1U8A1X3"/>
<dbReference type="PRINTS" id="PR00458">
    <property type="entry name" value="PEROXIDASE"/>
</dbReference>
<evidence type="ECO:0000256" key="18">
    <source>
        <dbReference type="PIRSR" id="PIRSR600823-5"/>
    </source>
</evidence>
<keyword evidence="9 16" id="KW-0106">Calcium</keyword>
<feature type="binding site" evidence="16">
    <location>
        <position position="92"/>
    </location>
    <ligand>
        <name>Ca(2+)</name>
        <dbReference type="ChEBI" id="CHEBI:29108"/>
        <label>1</label>
    </ligand>
</feature>